<keyword evidence="2" id="KW-0812">Transmembrane</keyword>
<dbReference type="PANTHER" id="PTHR40314">
    <property type="entry name" value="PROTEIN CBG09102-RELATED"/>
    <property type="match status" value="1"/>
</dbReference>
<dbReference type="STRING" id="29172.A0A0D8YAG9"/>
<evidence type="ECO:0000256" key="1">
    <source>
        <dbReference type="SAM" id="MobiDB-lite"/>
    </source>
</evidence>
<dbReference type="AlphaFoldDB" id="A0A0D8YAG9"/>
<name>A0A0D8YAG9_DICVI</name>
<evidence type="ECO:0000313" key="3">
    <source>
        <dbReference type="EMBL" id="KJH51591.1"/>
    </source>
</evidence>
<keyword evidence="2" id="KW-0472">Membrane</keyword>
<dbReference type="OrthoDB" id="5871687at2759"/>
<feature type="region of interest" description="Disordered" evidence="1">
    <location>
        <begin position="591"/>
        <end position="616"/>
    </location>
</feature>
<proteinExistence type="predicted"/>
<dbReference type="Proteomes" id="UP000053766">
    <property type="component" value="Unassembled WGS sequence"/>
</dbReference>
<evidence type="ECO:0000313" key="4">
    <source>
        <dbReference type="Proteomes" id="UP000053766"/>
    </source>
</evidence>
<protein>
    <submittedName>
        <fullName evidence="3">Uncharacterized protein</fullName>
    </submittedName>
</protein>
<dbReference type="EMBL" id="KN716180">
    <property type="protein sequence ID" value="KJH51591.1"/>
    <property type="molecule type" value="Genomic_DNA"/>
</dbReference>
<accession>A0A0D8YAG9</accession>
<evidence type="ECO:0000256" key="2">
    <source>
        <dbReference type="SAM" id="Phobius"/>
    </source>
</evidence>
<organism evidence="3 4">
    <name type="scientific">Dictyocaulus viviparus</name>
    <name type="common">Bovine lungworm</name>
    <dbReference type="NCBI Taxonomy" id="29172"/>
    <lineage>
        <taxon>Eukaryota</taxon>
        <taxon>Metazoa</taxon>
        <taxon>Ecdysozoa</taxon>
        <taxon>Nematoda</taxon>
        <taxon>Chromadorea</taxon>
        <taxon>Rhabditida</taxon>
        <taxon>Rhabditina</taxon>
        <taxon>Rhabditomorpha</taxon>
        <taxon>Strongyloidea</taxon>
        <taxon>Metastrongylidae</taxon>
        <taxon>Dictyocaulus</taxon>
    </lineage>
</organism>
<reference evidence="3 4" key="1">
    <citation type="submission" date="2013-11" db="EMBL/GenBank/DDBJ databases">
        <title>Draft genome of the bovine lungworm Dictyocaulus viviparus.</title>
        <authorList>
            <person name="Mitreva M."/>
        </authorList>
    </citation>
    <scope>NUCLEOTIDE SEQUENCE [LARGE SCALE GENOMIC DNA]</scope>
    <source>
        <strain evidence="3 4">HannoverDv2000</strain>
    </source>
</reference>
<reference evidence="4" key="2">
    <citation type="journal article" date="2016" name="Sci. Rep.">
        <title>Dictyocaulus viviparus genome, variome and transcriptome elucidate lungworm biology and support future intervention.</title>
        <authorList>
            <person name="McNulty S.N."/>
            <person name="Strube C."/>
            <person name="Rosa B.A."/>
            <person name="Martin J.C."/>
            <person name="Tyagi R."/>
            <person name="Choi Y.J."/>
            <person name="Wang Q."/>
            <person name="Hallsworth Pepin K."/>
            <person name="Zhang X."/>
            <person name="Ozersky P."/>
            <person name="Wilson R.K."/>
            <person name="Sternberg P.W."/>
            <person name="Gasser R.B."/>
            <person name="Mitreva M."/>
        </authorList>
    </citation>
    <scope>NUCLEOTIDE SEQUENCE [LARGE SCALE GENOMIC DNA]</scope>
    <source>
        <strain evidence="4">HannoverDv2000</strain>
    </source>
</reference>
<feature type="compositionally biased region" description="Low complexity" evidence="1">
    <location>
        <begin position="591"/>
        <end position="609"/>
    </location>
</feature>
<dbReference type="InterPro" id="IPR055273">
    <property type="entry name" value="CBG09102/CBG15751-like_dom"/>
</dbReference>
<dbReference type="PANTHER" id="PTHR40314:SF1">
    <property type="entry name" value="ENDO_EXONUCLEASE_PHOSPHATASE DOMAIN-CONTAINING PROTEIN"/>
    <property type="match status" value="1"/>
</dbReference>
<keyword evidence="4" id="KW-1185">Reference proteome</keyword>
<sequence>MQLRIVLHYLCLVSKIKYVYVQNDSDVAIENKTGSSSTPSTSTIALTSTVASTTPLDLTQKDEAKIRKPVKIPPADKLVNVLSPINVMSTDVPKFNDYASQFSTLYDMKCGGSVTALVGRTESGRVIVCKKGSDNALCDLKSIRMWLPYSKKLIQQDSESTVKDAKLKVEVGEIVITLDPGCRLIFAKEHALRHRFQNKPETIRQVLEKYPGFYLQPTIYHPRKKYYTGNQLSLGGNLHKGVRTKKSIKCKAGCDLGQLFYYEMPPNFLIFSLIYVDGSKCEWMKICSRGALGVGWDNFLCNDVDIINVYIRHGFVTMPFAQNGAPIRFLKATEGTHPLEEMKSRPTQIGFDFDGERFSIWSVGRERVTSSKSVNHDGHIILYFSHHDCLLKDYGIKYMGENNGIVYQIDDSKSIDGVTVKDMEYIKYATAQSKASLETLATDETTPDPLAVAPVTTTPPRSHKMFKGEAVGTVRAKPRTGWMIWMIFYGFCLGSISSLLIAGSLLYLARRIAYVDWYRGMYSRYGCDASGITGGVTGEAFGNTTVGGGTTMGATGTSMMGTTGGTSTMGTPGGTSTMGGTTATSMMGTTAGATSSVGGVESGSTSRTSAGDMVTM</sequence>
<gene>
    <name evidence="3" type="ORF">DICVIV_02224</name>
</gene>
<feature type="transmembrane region" description="Helical" evidence="2">
    <location>
        <begin position="482"/>
        <end position="509"/>
    </location>
</feature>
<keyword evidence="2" id="KW-1133">Transmembrane helix</keyword>